<dbReference type="RefSeq" id="WP_141284344.1">
    <property type="nucleotide sequence ID" value="NZ_BAAAEW010000007.1"/>
</dbReference>
<proteinExistence type="predicted"/>
<organism evidence="2 3">
    <name type="scientific">Ideonella azotifigens</name>
    <dbReference type="NCBI Taxonomy" id="513160"/>
    <lineage>
        <taxon>Bacteria</taxon>
        <taxon>Pseudomonadati</taxon>
        <taxon>Pseudomonadota</taxon>
        <taxon>Betaproteobacteria</taxon>
        <taxon>Burkholderiales</taxon>
        <taxon>Sphaerotilaceae</taxon>
        <taxon>Ideonella</taxon>
    </lineage>
</organism>
<protein>
    <recommendedName>
        <fullName evidence="4">XapX domain-containing protein</fullName>
    </recommendedName>
</protein>
<feature type="transmembrane region" description="Helical" evidence="1">
    <location>
        <begin position="36"/>
        <end position="54"/>
    </location>
</feature>
<name>A0ABN1JW91_9BURK</name>
<dbReference type="InterPro" id="IPR020017">
    <property type="entry name" value="XapX_domain"/>
</dbReference>
<evidence type="ECO:0000313" key="2">
    <source>
        <dbReference type="EMBL" id="GAA0747907.1"/>
    </source>
</evidence>
<dbReference type="Proteomes" id="UP001500279">
    <property type="component" value="Unassembled WGS sequence"/>
</dbReference>
<keyword evidence="1" id="KW-0472">Membrane</keyword>
<feature type="transmembrane region" description="Helical" evidence="1">
    <location>
        <begin position="12"/>
        <end position="30"/>
    </location>
</feature>
<keyword evidence="3" id="KW-1185">Reference proteome</keyword>
<accession>A0ABN1JW91</accession>
<sequence length="80" mass="8359">MKAGPTQKTRIVIGLLLGVAIGALCRWAGIPSPAPPVLAGALLVVAMTLGYIATDRWVAKREARHRDLCGGPDGSLKQGR</sequence>
<keyword evidence="1" id="KW-0812">Transmembrane</keyword>
<evidence type="ECO:0000256" key="1">
    <source>
        <dbReference type="SAM" id="Phobius"/>
    </source>
</evidence>
<dbReference type="NCBIfam" id="TIGR03510">
    <property type="entry name" value="XapX"/>
    <property type="match status" value="1"/>
</dbReference>
<dbReference type="EMBL" id="BAAAEW010000007">
    <property type="protein sequence ID" value="GAA0747907.1"/>
    <property type="molecule type" value="Genomic_DNA"/>
</dbReference>
<evidence type="ECO:0008006" key="4">
    <source>
        <dbReference type="Google" id="ProtNLM"/>
    </source>
</evidence>
<gene>
    <name evidence="2" type="ORF">GCM10009107_16890</name>
</gene>
<evidence type="ECO:0000313" key="3">
    <source>
        <dbReference type="Proteomes" id="UP001500279"/>
    </source>
</evidence>
<comment type="caution">
    <text evidence="2">The sequence shown here is derived from an EMBL/GenBank/DDBJ whole genome shotgun (WGS) entry which is preliminary data.</text>
</comment>
<keyword evidence="1" id="KW-1133">Transmembrane helix</keyword>
<reference evidence="2 3" key="1">
    <citation type="journal article" date="2019" name="Int. J. Syst. Evol. Microbiol.">
        <title>The Global Catalogue of Microorganisms (GCM) 10K type strain sequencing project: providing services to taxonomists for standard genome sequencing and annotation.</title>
        <authorList>
            <consortium name="The Broad Institute Genomics Platform"/>
            <consortium name="The Broad Institute Genome Sequencing Center for Infectious Disease"/>
            <person name="Wu L."/>
            <person name="Ma J."/>
        </authorList>
    </citation>
    <scope>NUCLEOTIDE SEQUENCE [LARGE SCALE GENOMIC DNA]</scope>
    <source>
        <strain evidence="2 3">JCM 15503</strain>
    </source>
</reference>